<sequence length="57" mass="6668">MQSRKGESKQVMYVRSMSHVRACSELRSRYHTHMAIGNAETAEHIQLRIYSGKRRTC</sequence>
<gene>
    <name evidence="1" type="ORF">M404DRAFT_1004664</name>
</gene>
<dbReference type="AlphaFoldDB" id="A0A0C3NE56"/>
<proteinExistence type="predicted"/>
<reference evidence="2" key="2">
    <citation type="submission" date="2015-01" db="EMBL/GenBank/DDBJ databases">
        <title>Evolutionary Origins and Diversification of the Mycorrhizal Mutualists.</title>
        <authorList>
            <consortium name="DOE Joint Genome Institute"/>
            <consortium name="Mycorrhizal Genomics Consortium"/>
            <person name="Kohler A."/>
            <person name="Kuo A."/>
            <person name="Nagy L.G."/>
            <person name="Floudas D."/>
            <person name="Copeland A."/>
            <person name="Barry K.W."/>
            <person name="Cichocki N."/>
            <person name="Veneault-Fourrey C."/>
            <person name="LaButti K."/>
            <person name="Lindquist E.A."/>
            <person name="Lipzen A."/>
            <person name="Lundell T."/>
            <person name="Morin E."/>
            <person name="Murat C."/>
            <person name="Riley R."/>
            <person name="Ohm R."/>
            <person name="Sun H."/>
            <person name="Tunlid A."/>
            <person name="Henrissat B."/>
            <person name="Grigoriev I.V."/>
            <person name="Hibbett D.S."/>
            <person name="Martin F."/>
        </authorList>
    </citation>
    <scope>NUCLEOTIDE SEQUENCE [LARGE SCALE GENOMIC DNA]</scope>
    <source>
        <strain evidence="2">Marx 270</strain>
    </source>
</reference>
<dbReference type="Proteomes" id="UP000054217">
    <property type="component" value="Unassembled WGS sequence"/>
</dbReference>
<reference evidence="1 2" key="1">
    <citation type="submission" date="2014-04" db="EMBL/GenBank/DDBJ databases">
        <authorList>
            <consortium name="DOE Joint Genome Institute"/>
            <person name="Kuo A."/>
            <person name="Kohler A."/>
            <person name="Costa M.D."/>
            <person name="Nagy L.G."/>
            <person name="Floudas D."/>
            <person name="Copeland A."/>
            <person name="Barry K.W."/>
            <person name="Cichocki N."/>
            <person name="Veneault-Fourrey C."/>
            <person name="LaButti K."/>
            <person name="Lindquist E.A."/>
            <person name="Lipzen A."/>
            <person name="Lundell T."/>
            <person name="Morin E."/>
            <person name="Murat C."/>
            <person name="Sun H."/>
            <person name="Tunlid A."/>
            <person name="Henrissat B."/>
            <person name="Grigoriev I.V."/>
            <person name="Hibbett D.S."/>
            <person name="Martin F."/>
            <person name="Nordberg H.P."/>
            <person name="Cantor M.N."/>
            <person name="Hua S.X."/>
        </authorList>
    </citation>
    <scope>NUCLEOTIDE SEQUENCE [LARGE SCALE GENOMIC DNA]</scope>
    <source>
        <strain evidence="1 2">Marx 270</strain>
    </source>
</reference>
<organism evidence="1 2">
    <name type="scientific">Pisolithus tinctorius Marx 270</name>
    <dbReference type="NCBI Taxonomy" id="870435"/>
    <lineage>
        <taxon>Eukaryota</taxon>
        <taxon>Fungi</taxon>
        <taxon>Dikarya</taxon>
        <taxon>Basidiomycota</taxon>
        <taxon>Agaricomycotina</taxon>
        <taxon>Agaricomycetes</taxon>
        <taxon>Agaricomycetidae</taxon>
        <taxon>Boletales</taxon>
        <taxon>Sclerodermatineae</taxon>
        <taxon>Pisolithaceae</taxon>
        <taxon>Pisolithus</taxon>
    </lineage>
</organism>
<dbReference type="EMBL" id="KN832005">
    <property type="protein sequence ID" value="KIN99369.1"/>
    <property type="molecule type" value="Genomic_DNA"/>
</dbReference>
<keyword evidence="2" id="KW-1185">Reference proteome</keyword>
<name>A0A0C3NE56_PISTI</name>
<dbReference type="InParanoid" id="A0A0C3NE56"/>
<dbReference type="HOGENOM" id="CLU_2997448_0_0_1"/>
<evidence type="ECO:0000313" key="1">
    <source>
        <dbReference type="EMBL" id="KIN99369.1"/>
    </source>
</evidence>
<protein>
    <submittedName>
        <fullName evidence="1">Uncharacterized protein</fullName>
    </submittedName>
</protein>
<evidence type="ECO:0000313" key="2">
    <source>
        <dbReference type="Proteomes" id="UP000054217"/>
    </source>
</evidence>
<accession>A0A0C3NE56</accession>